<protein>
    <recommendedName>
        <fullName evidence="4">Gustatory receptor</fullName>
    </recommendedName>
</protein>
<keyword evidence="1" id="KW-1133">Transmembrane helix</keyword>
<dbReference type="AlphaFoldDB" id="A0AAW1HGA8"/>
<keyword evidence="3" id="KW-1185">Reference proteome</keyword>
<evidence type="ECO:0000256" key="1">
    <source>
        <dbReference type="SAM" id="Phobius"/>
    </source>
</evidence>
<reference evidence="2 3" key="1">
    <citation type="journal article" date="2024" name="BMC Genomics">
        <title>De novo assembly and annotation of Popillia japonica's genome with initial clues to its potential as an invasive pest.</title>
        <authorList>
            <person name="Cucini C."/>
            <person name="Boschi S."/>
            <person name="Funari R."/>
            <person name="Cardaioli E."/>
            <person name="Iannotti N."/>
            <person name="Marturano G."/>
            <person name="Paoli F."/>
            <person name="Bruttini M."/>
            <person name="Carapelli A."/>
            <person name="Frati F."/>
            <person name="Nardi F."/>
        </authorList>
    </citation>
    <scope>NUCLEOTIDE SEQUENCE [LARGE SCALE GENOMIC DNA]</scope>
    <source>
        <strain evidence="2">DMR45628</strain>
    </source>
</reference>
<feature type="transmembrane region" description="Helical" evidence="1">
    <location>
        <begin position="157"/>
        <end position="176"/>
    </location>
</feature>
<sequence>MVTMIRSSIQFLLLYILTIEQFYELFNDHFPIVKLELITEIGSSMMASTMMIVNSLMGTLFTRKVISILNRIDRIDLDLKRLDVEINSCSDSNRCILVDDGAAGVRDRKNNREYRIDHRLVLIRIVAFSSTMVLLVFDTEQLTRSDRKNNREYRIDHRLVLIRIVAFSSTMVLLVFDTEQLTRSFDHLEDLVRVATYIVSLTIATICISVDVIYRKKMVYIWNSLGKIAVEYEDLGVQVPYWKIWITSIVCIIFSVAYLVIAITTTDYSDDQYDCSWYRVIAKTLANVLYVVNYVIQIQYSNYALAIQTMYSVLNQYLEMMFSDRKTRTQGKFGWQICWALFTG</sequence>
<accession>A0AAW1HGA8</accession>
<feature type="transmembrane region" description="Helical" evidence="1">
    <location>
        <begin position="116"/>
        <end position="137"/>
    </location>
</feature>
<dbReference type="Proteomes" id="UP001458880">
    <property type="component" value="Unassembled WGS sequence"/>
</dbReference>
<evidence type="ECO:0008006" key="4">
    <source>
        <dbReference type="Google" id="ProtNLM"/>
    </source>
</evidence>
<dbReference type="EMBL" id="JASPKY010001179">
    <property type="protein sequence ID" value="KAK9675298.1"/>
    <property type="molecule type" value="Genomic_DNA"/>
</dbReference>
<name>A0AAW1HGA8_POPJA</name>
<proteinExistence type="predicted"/>
<feature type="transmembrane region" description="Helical" evidence="1">
    <location>
        <begin position="244"/>
        <end position="265"/>
    </location>
</feature>
<evidence type="ECO:0000313" key="2">
    <source>
        <dbReference type="EMBL" id="KAK9675298.1"/>
    </source>
</evidence>
<organism evidence="2 3">
    <name type="scientific">Popillia japonica</name>
    <name type="common">Japanese beetle</name>
    <dbReference type="NCBI Taxonomy" id="7064"/>
    <lineage>
        <taxon>Eukaryota</taxon>
        <taxon>Metazoa</taxon>
        <taxon>Ecdysozoa</taxon>
        <taxon>Arthropoda</taxon>
        <taxon>Hexapoda</taxon>
        <taxon>Insecta</taxon>
        <taxon>Pterygota</taxon>
        <taxon>Neoptera</taxon>
        <taxon>Endopterygota</taxon>
        <taxon>Coleoptera</taxon>
        <taxon>Polyphaga</taxon>
        <taxon>Scarabaeiformia</taxon>
        <taxon>Scarabaeidae</taxon>
        <taxon>Rutelinae</taxon>
        <taxon>Popillia</taxon>
    </lineage>
</organism>
<keyword evidence="1" id="KW-0472">Membrane</keyword>
<keyword evidence="1" id="KW-0812">Transmembrane</keyword>
<feature type="transmembrane region" description="Helical" evidence="1">
    <location>
        <begin position="277"/>
        <end position="296"/>
    </location>
</feature>
<comment type="caution">
    <text evidence="2">The sequence shown here is derived from an EMBL/GenBank/DDBJ whole genome shotgun (WGS) entry which is preliminary data.</text>
</comment>
<gene>
    <name evidence="2" type="ORF">QE152_g40470</name>
</gene>
<feature type="transmembrane region" description="Helical" evidence="1">
    <location>
        <begin position="197"/>
        <end position="214"/>
    </location>
</feature>
<evidence type="ECO:0000313" key="3">
    <source>
        <dbReference type="Proteomes" id="UP001458880"/>
    </source>
</evidence>